<evidence type="ECO:0000256" key="1">
    <source>
        <dbReference type="SAM" id="MobiDB-lite"/>
    </source>
</evidence>
<dbReference type="Proteomes" id="UP000317043">
    <property type="component" value="Unassembled WGS sequence"/>
</dbReference>
<sequence length="237" mass="25324">MTTRSRDSPTHTAAATSRHWSRVCPMWSTGCVERTTTTWPRPWRRCPPGRCWASDVSTGSTTPAPGSSNTTGSGGPRPCCTGCCRHSATPPPSKATNRKPTGTSPRRSTSRSPREPSRPTDSSGRGSCSVVVTTLARSPYCATTSTGSSKPTTWWPPPWSPSNSSPWRPRGDGCPRRRPCSVTWRPTPISVPSHLGPSSSRPPPESSATTRWPSPSHPGDASTIAARWTTCAASSTR</sequence>
<keyword evidence="3" id="KW-1185">Reference proteome</keyword>
<reference evidence="2 3" key="1">
    <citation type="submission" date="2019-06" db="EMBL/GenBank/DDBJ databases">
        <title>Sequencing the genomes of 1000 actinobacteria strains.</title>
        <authorList>
            <person name="Klenk H.-P."/>
        </authorList>
    </citation>
    <scope>NUCLEOTIDE SEQUENCE [LARGE SCALE GENOMIC DNA]</scope>
    <source>
        <strain evidence="2 3">DSM 45928</strain>
    </source>
</reference>
<feature type="region of interest" description="Disordered" evidence="1">
    <location>
        <begin position="141"/>
        <end position="237"/>
    </location>
</feature>
<proteinExistence type="predicted"/>
<accession>A0A543AXC8</accession>
<feature type="compositionally biased region" description="Low complexity" evidence="1">
    <location>
        <begin position="143"/>
        <end position="153"/>
    </location>
</feature>
<organism evidence="2 3">
    <name type="scientific">Stackebrandtia endophytica</name>
    <dbReference type="NCBI Taxonomy" id="1496996"/>
    <lineage>
        <taxon>Bacteria</taxon>
        <taxon>Bacillati</taxon>
        <taxon>Actinomycetota</taxon>
        <taxon>Actinomycetes</taxon>
        <taxon>Glycomycetales</taxon>
        <taxon>Glycomycetaceae</taxon>
        <taxon>Stackebrandtia</taxon>
    </lineage>
</organism>
<comment type="caution">
    <text evidence="2">The sequence shown here is derived from an EMBL/GenBank/DDBJ whole genome shotgun (WGS) entry which is preliminary data.</text>
</comment>
<dbReference type="InParanoid" id="A0A543AXC8"/>
<feature type="region of interest" description="Disordered" evidence="1">
    <location>
        <begin position="54"/>
        <end position="75"/>
    </location>
</feature>
<feature type="compositionally biased region" description="Low complexity" evidence="1">
    <location>
        <begin position="100"/>
        <end position="111"/>
    </location>
</feature>
<dbReference type="AlphaFoldDB" id="A0A543AXC8"/>
<evidence type="ECO:0000313" key="2">
    <source>
        <dbReference type="EMBL" id="TQL77234.1"/>
    </source>
</evidence>
<name>A0A543AXC8_9ACTN</name>
<evidence type="ECO:0000313" key="3">
    <source>
        <dbReference type="Proteomes" id="UP000317043"/>
    </source>
</evidence>
<dbReference type="EMBL" id="VFOW01000001">
    <property type="protein sequence ID" value="TQL77234.1"/>
    <property type="molecule type" value="Genomic_DNA"/>
</dbReference>
<protein>
    <submittedName>
        <fullName evidence="2">Uncharacterized protein</fullName>
    </submittedName>
</protein>
<gene>
    <name evidence="2" type="ORF">FB566_2786</name>
</gene>
<feature type="region of interest" description="Disordered" evidence="1">
    <location>
        <begin position="88"/>
        <end position="128"/>
    </location>
</feature>